<evidence type="ECO:0000313" key="1">
    <source>
        <dbReference type="EMBL" id="KFD56325.1"/>
    </source>
</evidence>
<evidence type="ECO:0000313" key="2">
    <source>
        <dbReference type="Proteomes" id="UP000030764"/>
    </source>
</evidence>
<reference evidence="1 2" key="1">
    <citation type="journal article" date="2014" name="Nat. Genet.">
        <title>Genome and transcriptome of the porcine whipworm Trichuris suis.</title>
        <authorList>
            <person name="Jex A.R."/>
            <person name="Nejsum P."/>
            <person name="Schwarz E.M."/>
            <person name="Hu L."/>
            <person name="Young N.D."/>
            <person name="Hall R.S."/>
            <person name="Korhonen P.K."/>
            <person name="Liao S."/>
            <person name="Thamsborg S."/>
            <person name="Xia J."/>
            <person name="Xu P."/>
            <person name="Wang S."/>
            <person name="Scheerlinck J.P."/>
            <person name="Hofmann A."/>
            <person name="Sternberg P.W."/>
            <person name="Wang J."/>
            <person name="Gasser R.B."/>
        </authorList>
    </citation>
    <scope>NUCLEOTIDE SEQUENCE [LARGE SCALE GENOMIC DNA]</scope>
    <source>
        <strain evidence="1">DCEP-RM93M</strain>
    </source>
</reference>
<accession>A0A085MGH9</accession>
<dbReference type="AlphaFoldDB" id="A0A085MGH9"/>
<protein>
    <submittedName>
        <fullName evidence="1">Uncharacterized protein</fullName>
    </submittedName>
</protein>
<dbReference type="EMBL" id="KL363194">
    <property type="protein sequence ID" value="KFD56325.1"/>
    <property type="molecule type" value="Genomic_DNA"/>
</dbReference>
<sequence>MAASDGVRQLLKGTHFSHDSGSCPYLFIVSTTSAPELRQFKLSCGNRIWQPRAEVDVFIPVESDVQDELVIGFLVKDVYVFMTSCDIYFDVQEQAFIVTNKEPKAMWKQMGKQEACPKGKDLTLSWLSQLNFLPFTIKYVAVFAQGNVYHAATSNSICLLMYNHARVFQIKFIKRSKLKLQLTLNPTKDFMAKMRSTLS</sequence>
<name>A0A085MGH9_9BILA</name>
<organism evidence="1 2">
    <name type="scientific">Trichuris suis</name>
    <name type="common">pig whipworm</name>
    <dbReference type="NCBI Taxonomy" id="68888"/>
    <lineage>
        <taxon>Eukaryota</taxon>
        <taxon>Metazoa</taxon>
        <taxon>Ecdysozoa</taxon>
        <taxon>Nematoda</taxon>
        <taxon>Enoplea</taxon>
        <taxon>Dorylaimia</taxon>
        <taxon>Trichinellida</taxon>
        <taxon>Trichuridae</taxon>
        <taxon>Trichuris</taxon>
    </lineage>
</organism>
<proteinExistence type="predicted"/>
<dbReference type="Proteomes" id="UP000030764">
    <property type="component" value="Unassembled WGS sequence"/>
</dbReference>
<keyword evidence="2" id="KW-1185">Reference proteome</keyword>
<gene>
    <name evidence="1" type="ORF">M513_02780</name>
</gene>